<dbReference type="Proteomes" id="UP001162131">
    <property type="component" value="Unassembled WGS sequence"/>
</dbReference>
<dbReference type="Gene3D" id="2.60.120.260">
    <property type="entry name" value="Galactose-binding domain-like"/>
    <property type="match status" value="1"/>
</dbReference>
<dbReference type="PANTHER" id="PTHR40682">
    <property type="entry name" value="F5/8 TYPE C DOMAIN CONTAINING PROTEIN"/>
    <property type="match status" value="1"/>
</dbReference>
<name>A0AAU9IDZ5_9CILI</name>
<reference evidence="2" key="1">
    <citation type="submission" date="2021-09" db="EMBL/GenBank/DDBJ databases">
        <authorList>
            <consortium name="AG Swart"/>
            <person name="Singh M."/>
            <person name="Singh A."/>
            <person name="Seah K."/>
            <person name="Emmerich C."/>
        </authorList>
    </citation>
    <scope>NUCLEOTIDE SEQUENCE</scope>
    <source>
        <strain evidence="2">ATCC30299</strain>
    </source>
</reference>
<evidence type="ECO:0008006" key="4">
    <source>
        <dbReference type="Google" id="ProtNLM"/>
    </source>
</evidence>
<sequence length="361" mass="41687">METLEKEDITNYASQGNRAKIIGCSSSRSSCNVSNILTNKPRRLWVSAEGLPQEFTLDLSQLDSYPSQYTCFGWYCWHSYTSNPSVVDLYVSKDNQTFKKWTTLSAKLSSSPQYFSIDPIQPSYKYIKVVVKETFGASNTYINQVFLFDRIPHVQQEVSMSYNFNISDPYDSSYFEEIQPQEPDYKIKLKVQLTELDSHIKSMKSYQEFEESMAKRAQNLNQPALKPEGHAYKKSLEDLKFTLAGIINKVEQVEDKVQQDNRSQLLSTYRSHAINDFRSPKSVKSVKKPNLCINSPLSCADLTTVPSTERKPKLQDQQSEDRTTELLSLIQEKTELKIRKIRELQAQRLKVGQTTPRYHNY</sequence>
<evidence type="ECO:0000313" key="3">
    <source>
        <dbReference type="Proteomes" id="UP001162131"/>
    </source>
</evidence>
<evidence type="ECO:0000256" key="1">
    <source>
        <dbReference type="SAM" id="MobiDB-lite"/>
    </source>
</evidence>
<gene>
    <name evidence="2" type="ORF">BSTOLATCC_MIC1229</name>
</gene>
<feature type="region of interest" description="Disordered" evidence="1">
    <location>
        <begin position="302"/>
        <end position="322"/>
    </location>
</feature>
<dbReference type="InterPro" id="IPR008979">
    <property type="entry name" value="Galactose-bd-like_sf"/>
</dbReference>
<dbReference type="EMBL" id="CAJZBQ010000002">
    <property type="protein sequence ID" value="CAG9310378.1"/>
    <property type="molecule type" value="Genomic_DNA"/>
</dbReference>
<organism evidence="2 3">
    <name type="scientific">Blepharisma stoltei</name>
    <dbReference type="NCBI Taxonomy" id="1481888"/>
    <lineage>
        <taxon>Eukaryota</taxon>
        <taxon>Sar</taxon>
        <taxon>Alveolata</taxon>
        <taxon>Ciliophora</taxon>
        <taxon>Postciliodesmatophora</taxon>
        <taxon>Heterotrichea</taxon>
        <taxon>Heterotrichida</taxon>
        <taxon>Blepharismidae</taxon>
        <taxon>Blepharisma</taxon>
    </lineage>
</organism>
<dbReference type="AlphaFoldDB" id="A0AAU9IDZ5"/>
<evidence type="ECO:0000313" key="2">
    <source>
        <dbReference type="EMBL" id="CAG9310378.1"/>
    </source>
</evidence>
<feature type="compositionally biased region" description="Basic and acidic residues" evidence="1">
    <location>
        <begin position="308"/>
        <end position="322"/>
    </location>
</feature>
<comment type="caution">
    <text evidence="2">The sequence shown here is derived from an EMBL/GenBank/DDBJ whole genome shotgun (WGS) entry which is preliminary data.</text>
</comment>
<dbReference type="PANTHER" id="PTHR40682:SF1">
    <property type="entry name" value="CHROMOSOME UNDETERMINED SCAFFOLD_48, WHOLE GENOME SHOTGUN SEQUENCE"/>
    <property type="match status" value="1"/>
</dbReference>
<protein>
    <recommendedName>
        <fullName evidence="4">F5/8 type C domain-containing protein</fullName>
    </recommendedName>
</protein>
<accession>A0AAU9IDZ5</accession>
<keyword evidence="3" id="KW-1185">Reference proteome</keyword>
<proteinExistence type="predicted"/>
<dbReference type="SUPFAM" id="SSF49785">
    <property type="entry name" value="Galactose-binding domain-like"/>
    <property type="match status" value="1"/>
</dbReference>